<keyword evidence="3" id="KW-1185">Reference proteome</keyword>
<protein>
    <submittedName>
        <fullName evidence="2">Uncharacterized protein</fullName>
    </submittedName>
</protein>
<dbReference type="OrthoDB" id="3750908at2759"/>
<feature type="transmembrane region" description="Helical" evidence="1">
    <location>
        <begin position="50"/>
        <end position="68"/>
    </location>
</feature>
<evidence type="ECO:0000256" key="1">
    <source>
        <dbReference type="SAM" id="Phobius"/>
    </source>
</evidence>
<keyword evidence="1" id="KW-0812">Transmembrane</keyword>
<keyword evidence="1" id="KW-1133">Transmembrane helix</keyword>
<dbReference type="AlphaFoldDB" id="A0A9P4MZT2"/>
<feature type="transmembrane region" description="Helical" evidence="1">
    <location>
        <begin position="155"/>
        <end position="173"/>
    </location>
</feature>
<reference evidence="3" key="1">
    <citation type="journal article" date="2020" name="Stud. Mycol.">
        <title>101 Dothideomycetes genomes: A test case for predicting lifestyles and emergence of pathogens.</title>
        <authorList>
            <person name="Haridas S."/>
            <person name="Albert R."/>
            <person name="Binder M."/>
            <person name="Bloem J."/>
            <person name="LaButti K."/>
            <person name="Salamov A."/>
            <person name="Andreopoulos B."/>
            <person name="Baker S."/>
            <person name="Barry K."/>
            <person name="Bills G."/>
            <person name="Bluhm B."/>
            <person name="Cannon C."/>
            <person name="Castanera R."/>
            <person name="Culley D."/>
            <person name="Daum C."/>
            <person name="Ezra D."/>
            <person name="Gonzalez J."/>
            <person name="Henrissat B."/>
            <person name="Kuo A."/>
            <person name="Liang C."/>
            <person name="Lipzen A."/>
            <person name="Lutzoni F."/>
            <person name="Magnuson J."/>
            <person name="Mondo S."/>
            <person name="Nolan M."/>
            <person name="Ohm R."/>
            <person name="Pangilinan J."/>
            <person name="Park H.-J."/>
            <person name="Ramirez L."/>
            <person name="Alfaro M."/>
            <person name="Sun H."/>
            <person name="Tritt A."/>
            <person name="Yoshinaga Y."/>
            <person name="Zwiers L.-H."/>
            <person name="Turgeon B."/>
            <person name="Goodwin S."/>
            <person name="Spatafora J."/>
            <person name="Crous P."/>
            <person name="Grigoriev I."/>
        </authorList>
    </citation>
    <scope>NUCLEOTIDE SEQUENCE [LARGE SCALE GENOMIC DNA]</scope>
    <source>
        <strain evidence="3">CBS 304.66</strain>
    </source>
</reference>
<evidence type="ECO:0000313" key="3">
    <source>
        <dbReference type="Proteomes" id="UP000800093"/>
    </source>
</evidence>
<dbReference type="Proteomes" id="UP000800093">
    <property type="component" value="Unassembled WGS sequence"/>
</dbReference>
<keyword evidence="1" id="KW-0472">Membrane</keyword>
<gene>
    <name evidence="2" type="ORF">CC78DRAFT_584620</name>
</gene>
<evidence type="ECO:0000313" key="2">
    <source>
        <dbReference type="EMBL" id="KAF2260622.1"/>
    </source>
</evidence>
<organism evidence="2 3">
    <name type="scientific">Lojkania enalia</name>
    <dbReference type="NCBI Taxonomy" id="147567"/>
    <lineage>
        <taxon>Eukaryota</taxon>
        <taxon>Fungi</taxon>
        <taxon>Dikarya</taxon>
        <taxon>Ascomycota</taxon>
        <taxon>Pezizomycotina</taxon>
        <taxon>Dothideomycetes</taxon>
        <taxon>Pleosporomycetidae</taxon>
        <taxon>Pleosporales</taxon>
        <taxon>Pleosporales incertae sedis</taxon>
        <taxon>Lojkania</taxon>
    </lineage>
</organism>
<dbReference type="EMBL" id="ML986676">
    <property type="protein sequence ID" value="KAF2260622.1"/>
    <property type="molecule type" value="Genomic_DNA"/>
</dbReference>
<proteinExistence type="predicted"/>
<feature type="transmembrane region" description="Helical" evidence="1">
    <location>
        <begin position="114"/>
        <end position="135"/>
    </location>
</feature>
<accession>A0A9P4MZT2</accession>
<feature type="transmembrane region" description="Helical" evidence="1">
    <location>
        <begin position="74"/>
        <end position="94"/>
    </location>
</feature>
<sequence>MPVVTLKAFQPSTRHRPFSRTCPNFRTCWPSLSQSFNLSTNNRPLFLRRLAFLIILALRLINTLYPTIHLSAPLYQVPATLLNILFFFFVAWNLHLVTEMSGQRRVLGYRFGRAWFDGFLWGMVGVHGLMLGWQLWGWWVCEGGSCRAFSGGEGVLGSVVLLCIFGVAWVCSWEPEEGGLNLV</sequence>
<comment type="caution">
    <text evidence="2">The sequence shown here is derived from an EMBL/GenBank/DDBJ whole genome shotgun (WGS) entry which is preliminary data.</text>
</comment>
<name>A0A9P4MZT2_9PLEO</name>